<keyword evidence="2" id="KW-0325">Glycoprotein</keyword>
<name>A0A917IUK3_9BACT</name>
<dbReference type="PANTHER" id="PTHR42970">
    <property type="entry name" value="PECTATE LYASE C-RELATED"/>
    <property type="match status" value="1"/>
</dbReference>
<dbReference type="Gene3D" id="2.160.20.10">
    <property type="entry name" value="Single-stranded right-handed beta-helix, Pectin lyase-like"/>
    <property type="match status" value="1"/>
</dbReference>
<evidence type="ECO:0000313" key="4">
    <source>
        <dbReference type="Proteomes" id="UP000627292"/>
    </source>
</evidence>
<dbReference type="GO" id="GO:0046872">
    <property type="term" value="F:metal ion binding"/>
    <property type="evidence" value="ECO:0007669"/>
    <property type="project" value="UniProtKB-KW"/>
</dbReference>
<dbReference type="InterPro" id="IPR011050">
    <property type="entry name" value="Pectin_lyase_fold/virulence"/>
</dbReference>
<reference evidence="3" key="1">
    <citation type="journal article" date="2014" name="Int. J. Syst. Evol. Microbiol.">
        <title>Complete genome sequence of Corynebacterium casei LMG S-19264T (=DSM 44701T), isolated from a smear-ripened cheese.</title>
        <authorList>
            <consortium name="US DOE Joint Genome Institute (JGI-PGF)"/>
            <person name="Walter F."/>
            <person name="Albersmeier A."/>
            <person name="Kalinowski J."/>
            <person name="Ruckert C."/>
        </authorList>
    </citation>
    <scope>NUCLEOTIDE SEQUENCE</scope>
    <source>
        <strain evidence="3">CGMCC 1.15290</strain>
    </source>
</reference>
<dbReference type="InterPro" id="IPR012334">
    <property type="entry name" value="Pectin_lyas_fold"/>
</dbReference>
<gene>
    <name evidence="3" type="ORF">GCM10011379_15490</name>
</gene>
<evidence type="ECO:0000313" key="3">
    <source>
        <dbReference type="EMBL" id="GGH63970.1"/>
    </source>
</evidence>
<evidence type="ECO:0000256" key="1">
    <source>
        <dbReference type="ARBA" id="ARBA00022723"/>
    </source>
</evidence>
<dbReference type="AlphaFoldDB" id="A0A917IUK3"/>
<dbReference type="SUPFAM" id="SSF51126">
    <property type="entry name" value="Pectin lyase-like"/>
    <property type="match status" value="1"/>
</dbReference>
<protein>
    <recommendedName>
        <fullName evidence="5">Pectate lyase</fullName>
    </recommendedName>
</protein>
<dbReference type="InterPro" id="IPR052063">
    <property type="entry name" value="Polysaccharide_Lyase_1"/>
</dbReference>
<dbReference type="PANTHER" id="PTHR42970:SF1">
    <property type="entry name" value="PECTATE LYASE C-RELATED"/>
    <property type="match status" value="1"/>
</dbReference>
<proteinExistence type="predicted"/>
<organism evidence="3 4">
    <name type="scientific">Filimonas zeae</name>
    <dbReference type="NCBI Taxonomy" id="1737353"/>
    <lineage>
        <taxon>Bacteria</taxon>
        <taxon>Pseudomonadati</taxon>
        <taxon>Bacteroidota</taxon>
        <taxon>Chitinophagia</taxon>
        <taxon>Chitinophagales</taxon>
        <taxon>Chitinophagaceae</taxon>
        <taxon>Filimonas</taxon>
    </lineage>
</organism>
<comment type="caution">
    <text evidence="3">The sequence shown here is derived from an EMBL/GenBank/DDBJ whole genome shotgun (WGS) entry which is preliminary data.</text>
</comment>
<evidence type="ECO:0008006" key="5">
    <source>
        <dbReference type="Google" id="ProtNLM"/>
    </source>
</evidence>
<dbReference type="Proteomes" id="UP000627292">
    <property type="component" value="Unassembled WGS sequence"/>
</dbReference>
<dbReference type="EMBL" id="BMIB01000002">
    <property type="protein sequence ID" value="GGH63970.1"/>
    <property type="molecule type" value="Genomic_DNA"/>
</dbReference>
<keyword evidence="4" id="KW-1185">Reference proteome</keyword>
<keyword evidence="1" id="KW-0479">Metal-binding</keyword>
<sequence>MNMSGRPLPEVNEPGYTPWAIANGGPDSLNVNGVQFAFSKGARGAVLAMTYYKAGVQSPNLARLTCDALYVKDGDFALASEIILTIKGLPAGKHTLTTYHNATDNLTAATVCPMDVYVNDVLRVNDLIPTIRVFKETDCAAVNLEITAEAGKEVVIRYKAEESGPQTVKNVYINAIHLNVINAALLSRTPFPAHKEEHLEAPGNAYVLRWEAAPSALSHDVYFGKDSAQVADADRNSPLFKGNAPRSDSFYAVSKLYSMDTYYWRVDEVDAAGTHKGNVWMFRTRQLAFPDAEGYGRFARGGRGGRVVEVTNLNDAGPGSLREAITADIGPRTIVFKVAGIITLTSRLVASQPYITIAGQTAPGKGICLRGAPLGITGNDNIARHLRMRLGAGPTYDGMGLTGANHSIIDHCSISWTIDESFSSRGGKNITLQRTLISEALNVAGHQNYPAGTGHGYAATIGGDVGSFHHNLLAHNQGRNWSMGGGLDGNAFYSGRLDIVNNVVYNWQKRTTDGGAMEVNFVNNYYKRGASSTTRVALTANHEGTGKGSQRYYFAGNVMPGVFNEANQEAGRNISITNGAIVNWETFVNAPFFPSYINIQPASQAYKNVLSDVGCTQPGLDNHDIRMINETRDSTYSTIGSKSGLKGLIDHQDDAGGYGNYPEVTRADDWDSDHDGMPDWWEVAKGTNPHSASGDFSESNADTDRDGVTQLEAYLNWMAIPHISEKENTPMYLDLKTLSAGYTASPVITVHNAVNGSVTVNAGVARFSPSQKGLGAFAFTVTDSEGATFTRTVNTYSGSSIDKTNTAITFTGIRKDAATVALRWNTENEFETDHFEVERSFTGGNDFVQLGAGIPSKGVDGSSAAALNYELIDTNGHAGNTWYRLVHKDRLGKMRVSDVQIVRGTGFPGVHVWPVPNRGDFNVLVNSTKEECFLRIYNLLGCEVARYQFPAQTRQPVHLSQRGLFVLMVTSKSGKLVGINKVLVY</sequence>
<accession>A0A917IUK3</accession>
<evidence type="ECO:0000256" key="2">
    <source>
        <dbReference type="ARBA" id="ARBA00023180"/>
    </source>
</evidence>
<reference evidence="3" key="2">
    <citation type="submission" date="2020-09" db="EMBL/GenBank/DDBJ databases">
        <authorList>
            <person name="Sun Q."/>
            <person name="Zhou Y."/>
        </authorList>
    </citation>
    <scope>NUCLEOTIDE SEQUENCE</scope>
    <source>
        <strain evidence="3">CGMCC 1.15290</strain>
    </source>
</reference>